<feature type="compositionally biased region" description="Low complexity" evidence="1">
    <location>
        <begin position="51"/>
        <end position="62"/>
    </location>
</feature>
<organism evidence="2 3">
    <name type="scientific">Candidatus Syntropharchaeum caldarium</name>
    <dbReference type="NCBI Taxonomy" id="1838285"/>
    <lineage>
        <taxon>Archaea</taxon>
        <taxon>Methanobacteriati</taxon>
        <taxon>Methanobacteriota</taxon>
        <taxon>Stenosarchaea group</taxon>
        <taxon>Methanomicrobia</taxon>
        <taxon>Methanosarcinales</taxon>
        <taxon>ANME-2 cluster</taxon>
        <taxon>Candidatus Syntropharchaeum</taxon>
    </lineage>
</organism>
<sequence>MVADKRKLTISIVAGLILITSGTIILLGPSNGDQDENHTDTSSLQTPPASSNPESSEESGVSGRIISIEFDKPYYKAGDVVKANLKFENTGEVAITSEEVVIKAYCKRLDSLLGRAALKTLSDEERSMVTSLHYNVNVPPGDTGELGASFQTEAEMEGVSLAGDYEVTLTLKGNGVTLGSKTLDLRLN</sequence>
<evidence type="ECO:0000313" key="3">
    <source>
        <dbReference type="Proteomes" id="UP000186940"/>
    </source>
</evidence>
<accession>A0A1F2PB21</accession>
<proteinExistence type="predicted"/>
<evidence type="ECO:0000313" key="2">
    <source>
        <dbReference type="EMBL" id="OFV68112.1"/>
    </source>
</evidence>
<feature type="compositionally biased region" description="Polar residues" evidence="1">
    <location>
        <begin position="40"/>
        <end position="49"/>
    </location>
</feature>
<protein>
    <submittedName>
        <fullName evidence="2">Uncharacterized protein</fullName>
    </submittedName>
</protein>
<dbReference type="Proteomes" id="UP000186940">
    <property type="component" value="Unassembled WGS sequence"/>
</dbReference>
<keyword evidence="3" id="KW-1185">Reference proteome</keyword>
<evidence type="ECO:0000256" key="1">
    <source>
        <dbReference type="SAM" id="MobiDB-lite"/>
    </source>
</evidence>
<reference evidence="2" key="1">
    <citation type="submission" date="2016-05" db="EMBL/GenBank/DDBJ databases">
        <title>Microbial consortia oxidize butane by reversing methanogenesis.</title>
        <authorList>
            <person name="Laso-Perez R."/>
            <person name="Richter M."/>
            <person name="Wegener G."/>
            <person name="Musat F."/>
        </authorList>
    </citation>
    <scope>NUCLEOTIDE SEQUENCE [LARGE SCALE GENOMIC DNA]</scope>
    <source>
        <strain evidence="2">BOX2</strain>
    </source>
</reference>
<dbReference type="AlphaFoldDB" id="A0A1F2PB21"/>
<gene>
    <name evidence="2" type="ORF">SCAL_000752</name>
</gene>
<feature type="region of interest" description="Disordered" evidence="1">
    <location>
        <begin position="30"/>
        <end position="62"/>
    </location>
</feature>
<dbReference type="EMBL" id="LYOS01000002">
    <property type="protein sequence ID" value="OFV68112.1"/>
    <property type="molecule type" value="Genomic_DNA"/>
</dbReference>
<comment type="caution">
    <text evidence="2">The sequence shown here is derived from an EMBL/GenBank/DDBJ whole genome shotgun (WGS) entry which is preliminary data.</text>
</comment>
<name>A0A1F2PB21_9EURY</name>
<dbReference type="STRING" id="1838285.SCAL_000752"/>